<evidence type="ECO:0000256" key="1">
    <source>
        <dbReference type="SAM" id="MobiDB-lite"/>
    </source>
</evidence>
<dbReference type="EMBL" id="HBEA01005835">
    <property type="protein sequence ID" value="CAD8254978.1"/>
    <property type="molecule type" value="Transcribed_RNA"/>
</dbReference>
<protein>
    <submittedName>
        <fullName evidence="2">Uncharacterized protein</fullName>
    </submittedName>
</protein>
<reference evidence="2" key="1">
    <citation type="submission" date="2021-01" db="EMBL/GenBank/DDBJ databases">
        <authorList>
            <person name="Corre E."/>
            <person name="Pelletier E."/>
            <person name="Niang G."/>
            <person name="Scheremetjew M."/>
            <person name="Finn R."/>
            <person name="Kale V."/>
            <person name="Holt S."/>
            <person name="Cochrane G."/>
            <person name="Meng A."/>
            <person name="Brown T."/>
            <person name="Cohen L."/>
        </authorList>
    </citation>
    <scope>NUCLEOTIDE SEQUENCE</scope>
    <source>
        <strain evidence="2">CCMP2078</strain>
    </source>
</reference>
<name>A0A7R9U514_9STRA</name>
<organism evidence="2">
    <name type="scientific">Pinguiococcus pyrenoidosus</name>
    <dbReference type="NCBI Taxonomy" id="172671"/>
    <lineage>
        <taxon>Eukaryota</taxon>
        <taxon>Sar</taxon>
        <taxon>Stramenopiles</taxon>
        <taxon>Ochrophyta</taxon>
        <taxon>Pinguiophyceae</taxon>
        <taxon>Pinguiochrysidales</taxon>
        <taxon>Pinguiochrysidaceae</taxon>
        <taxon>Pinguiococcus</taxon>
    </lineage>
</organism>
<sequence>MDAETSTGRTTPVTNPTHTPEGSEVVRPAILLKESHYADDDTDEYWSRPPTGRKVKFLDDTKLLQTQGAGEEQELLGDGNEKLEMSYGSDYLSIVTEERVVEKVYYSRFNVELAVKKQPCCVVT</sequence>
<gene>
    <name evidence="2" type="ORF">PPYR1160_LOCUS4470</name>
</gene>
<feature type="region of interest" description="Disordered" evidence="1">
    <location>
        <begin position="1"/>
        <end position="25"/>
    </location>
</feature>
<evidence type="ECO:0000313" key="2">
    <source>
        <dbReference type="EMBL" id="CAD8254978.1"/>
    </source>
</evidence>
<proteinExistence type="predicted"/>
<dbReference type="AlphaFoldDB" id="A0A7R9U514"/>
<feature type="compositionally biased region" description="Polar residues" evidence="1">
    <location>
        <begin position="1"/>
        <end position="20"/>
    </location>
</feature>
<accession>A0A7R9U514</accession>